<sequence>MSDRLAALSEAGVSIWLDDLSRERIETGNLAELVESKHVVGVTTNPTIFASALAKGERYEPQVRELKANGADIDTAIFELTTTDVQRACDILRPVYDRTDGVDGRVSIEVEPGLAHDTDGTVELAQRLWERVDRPNLFIKIPATREGLPAIAATIARGISVNVTLIFSLERYRDVMDAYLYGLEQAAAEGRDLSTIASVASFFVSRVDSEVDGRLPEDSPLRGKAAIANARLAHEAFVQVFSSERARALLDQGAKPQRPLWASTGVKDPAYPDTLYVQELVVADSVNTMPEKTLLAFADHGEVTGDTVTGRYDEARDVLADLEKQGISYDEVVDQLEVEGLQKFDASWAELVETVQAELDKA</sequence>
<comment type="function">
    <text evidence="1 11">Transaldolase is important for the balance of metabolites in the pentose-phosphate pathway.</text>
</comment>
<keyword evidence="6 11" id="KW-0963">Cytoplasm</keyword>
<dbReference type="InterPro" id="IPR018225">
    <property type="entry name" value="Transaldolase_AS"/>
</dbReference>
<dbReference type="Pfam" id="PF00923">
    <property type="entry name" value="TAL_FSA"/>
    <property type="match status" value="1"/>
</dbReference>
<dbReference type="InterPro" id="IPR013785">
    <property type="entry name" value="Aldolase_TIM"/>
</dbReference>
<dbReference type="EMBL" id="RQJX01000006">
    <property type="protein sequence ID" value="RQN08459.1"/>
    <property type="molecule type" value="Genomic_DNA"/>
</dbReference>
<evidence type="ECO:0000256" key="3">
    <source>
        <dbReference type="ARBA" id="ARBA00004857"/>
    </source>
</evidence>
<dbReference type="InterPro" id="IPR004732">
    <property type="entry name" value="Transaldolase_2"/>
</dbReference>
<dbReference type="PANTHER" id="PTHR10683:SF31">
    <property type="entry name" value="TRANSALDOLASE"/>
    <property type="match status" value="1"/>
</dbReference>
<keyword evidence="7 11" id="KW-0808">Transferase</keyword>
<dbReference type="NCBIfam" id="NF002881">
    <property type="entry name" value="PRK03343.1"/>
    <property type="match status" value="1"/>
</dbReference>
<dbReference type="GO" id="GO:0005975">
    <property type="term" value="P:carbohydrate metabolic process"/>
    <property type="evidence" value="ECO:0007669"/>
    <property type="project" value="InterPro"/>
</dbReference>
<feature type="active site" description="Schiff-base intermediate with substrate" evidence="11">
    <location>
        <position position="140"/>
    </location>
</feature>
<comment type="catalytic activity">
    <reaction evidence="10 11">
        <text>D-sedoheptulose 7-phosphate + D-glyceraldehyde 3-phosphate = D-erythrose 4-phosphate + beta-D-fructose 6-phosphate</text>
        <dbReference type="Rhea" id="RHEA:17053"/>
        <dbReference type="ChEBI" id="CHEBI:16897"/>
        <dbReference type="ChEBI" id="CHEBI:57483"/>
        <dbReference type="ChEBI" id="CHEBI:57634"/>
        <dbReference type="ChEBI" id="CHEBI:59776"/>
        <dbReference type="EC" id="2.2.1.2"/>
    </reaction>
</comment>
<dbReference type="PIRSF" id="PIRSF036915">
    <property type="entry name" value="Trnald_Bac_Plnt"/>
    <property type="match status" value="1"/>
</dbReference>
<evidence type="ECO:0000313" key="13">
    <source>
        <dbReference type="Proteomes" id="UP000275225"/>
    </source>
</evidence>
<evidence type="ECO:0000313" key="12">
    <source>
        <dbReference type="EMBL" id="RQN08459.1"/>
    </source>
</evidence>
<organism evidence="12 13">
    <name type="scientific">Aeromicrobium camelliae</name>
    <dbReference type="NCBI Taxonomy" id="1538144"/>
    <lineage>
        <taxon>Bacteria</taxon>
        <taxon>Bacillati</taxon>
        <taxon>Actinomycetota</taxon>
        <taxon>Actinomycetes</taxon>
        <taxon>Propionibacteriales</taxon>
        <taxon>Nocardioidaceae</taxon>
        <taxon>Aeromicrobium</taxon>
    </lineage>
</organism>
<dbReference type="Proteomes" id="UP000275225">
    <property type="component" value="Unassembled WGS sequence"/>
</dbReference>
<dbReference type="HAMAP" id="MF_00493">
    <property type="entry name" value="Transaldolase_2"/>
    <property type="match status" value="1"/>
</dbReference>
<keyword evidence="13" id="KW-1185">Reference proteome</keyword>
<dbReference type="NCBIfam" id="TIGR00876">
    <property type="entry name" value="tal_mycobact"/>
    <property type="match status" value="1"/>
</dbReference>
<evidence type="ECO:0000256" key="2">
    <source>
        <dbReference type="ARBA" id="ARBA00004496"/>
    </source>
</evidence>
<comment type="pathway">
    <text evidence="3 11">Carbohydrate degradation; pentose phosphate pathway; D-glyceraldehyde 3-phosphate and beta-D-fructose 6-phosphate from D-ribose 5-phosphate and D-xylulose 5-phosphate (non-oxidative stage): step 2/3.</text>
</comment>
<evidence type="ECO:0000256" key="8">
    <source>
        <dbReference type="ARBA" id="ARBA00023126"/>
    </source>
</evidence>
<dbReference type="RefSeq" id="WP_124236283.1">
    <property type="nucleotide sequence ID" value="NZ_JBHUFI010000002.1"/>
</dbReference>
<proteinExistence type="inferred from homology"/>
<dbReference type="PROSITE" id="PS01054">
    <property type="entry name" value="TRANSALDOLASE_1"/>
    <property type="match status" value="1"/>
</dbReference>
<evidence type="ECO:0000256" key="7">
    <source>
        <dbReference type="ARBA" id="ARBA00022679"/>
    </source>
</evidence>
<name>A0A3N6WLZ5_9ACTN</name>
<keyword evidence="8 11" id="KW-0570">Pentose shunt</keyword>
<protein>
    <recommendedName>
        <fullName evidence="5 11">Transaldolase</fullName>
        <ecNumber evidence="5 11">2.2.1.2</ecNumber>
    </recommendedName>
</protein>
<dbReference type="GO" id="GO:0005737">
    <property type="term" value="C:cytoplasm"/>
    <property type="evidence" value="ECO:0007669"/>
    <property type="project" value="UniProtKB-SubCell"/>
</dbReference>
<reference evidence="12 13" key="1">
    <citation type="submission" date="2018-11" db="EMBL/GenBank/DDBJ databases">
        <authorList>
            <person name="Li F."/>
        </authorList>
    </citation>
    <scope>NUCLEOTIDE SEQUENCE [LARGE SCALE GENOMIC DNA]</scope>
    <source>
        <strain evidence="12 13">YS17T</strain>
    </source>
</reference>
<dbReference type="OrthoDB" id="9809101at2"/>
<comment type="caution">
    <text evidence="12">The sequence shown here is derived from an EMBL/GenBank/DDBJ whole genome shotgun (WGS) entry which is preliminary data.</text>
</comment>
<evidence type="ECO:0000256" key="10">
    <source>
        <dbReference type="ARBA" id="ARBA00048810"/>
    </source>
</evidence>
<evidence type="ECO:0000256" key="1">
    <source>
        <dbReference type="ARBA" id="ARBA00003518"/>
    </source>
</evidence>
<evidence type="ECO:0000256" key="6">
    <source>
        <dbReference type="ARBA" id="ARBA00022490"/>
    </source>
</evidence>
<dbReference type="PANTHER" id="PTHR10683">
    <property type="entry name" value="TRANSALDOLASE"/>
    <property type="match status" value="1"/>
</dbReference>
<evidence type="ECO:0000256" key="5">
    <source>
        <dbReference type="ARBA" id="ARBA00013151"/>
    </source>
</evidence>
<dbReference type="InterPro" id="IPR001585">
    <property type="entry name" value="TAL/FSA"/>
</dbReference>
<comment type="similarity">
    <text evidence="4 11">Belongs to the transaldolase family. Type 2 subfamily.</text>
</comment>
<evidence type="ECO:0000256" key="11">
    <source>
        <dbReference type="HAMAP-Rule" id="MF_00493"/>
    </source>
</evidence>
<comment type="subcellular location">
    <subcellularLocation>
        <location evidence="2 11">Cytoplasm</location>
    </subcellularLocation>
</comment>
<evidence type="ECO:0000256" key="4">
    <source>
        <dbReference type="ARBA" id="ARBA00008426"/>
    </source>
</evidence>
<dbReference type="SUPFAM" id="SSF51569">
    <property type="entry name" value="Aldolase"/>
    <property type="match status" value="1"/>
</dbReference>
<dbReference type="GO" id="GO:0006098">
    <property type="term" value="P:pentose-phosphate shunt"/>
    <property type="evidence" value="ECO:0007669"/>
    <property type="project" value="UniProtKB-UniRule"/>
</dbReference>
<dbReference type="EC" id="2.2.1.2" evidence="5 11"/>
<dbReference type="AlphaFoldDB" id="A0A3N6WLZ5"/>
<dbReference type="Gene3D" id="3.20.20.70">
    <property type="entry name" value="Aldolase class I"/>
    <property type="match status" value="1"/>
</dbReference>
<evidence type="ECO:0000256" key="9">
    <source>
        <dbReference type="ARBA" id="ARBA00023270"/>
    </source>
</evidence>
<dbReference type="UniPathway" id="UPA00115">
    <property type="reaction ID" value="UER00414"/>
</dbReference>
<gene>
    <name evidence="11 12" type="primary">tal</name>
    <name evidence="12" type="ORF">EHW97_06105</name>
</gene>
<dbReference type="CDD" id="cd00955">
    <property type="entry name" value="Transaldolase_like"/>
    <property type="match status" value="1"/>
</dbReference>
<dbReference type="GO" id="GO:0004801">
    <property type="term" value="F:transaldolase activity"/>
    <property type="evidence" value="ECO:0007669"/>
    <property type="project" value="UniProtKB-UniRule"/>
</dbReference>
<keyword evidence="9 11" id="KW-0704">Schiff base</keyword>
<accession>A0A3N6WLZ5</accession>